<feature type="transmembrane region" description="Helical" evidence="2">
    <location>
        <begin position="214"/>
        <end position="233"/>
    </location>
</feature>
<feature type="transmembrane region" description="Helical" evidence="2">
    <location>
        <begin position="190"/>
        <end position="208"/>
    </location>
</feature>
<dbReference type="InterPro" id="IPR011701">
    <property type="entry name" value="MFS"/>
</dbReference>
<organism evidence="3 4">
    <name type="scientific">Polarella glacialis</name>
    <name type="common">Dinoflagellate</name>
    <dbReference type="NCBI Taxonomy" id="89957"/>
    <lineage>
        <taxon>Eukaryota</taxon>
        <taxon>Sar</taxon>
        <taxon>Alveolata</taxon>
        <taxon>Dinophyceae</taxon>
        <taxon>Suessiales</taxon>
        <taxon>Suessiaceae</taxon>
        <taxon>Polarella</taxon>
    </lineage>
</organism>
<evidence type="ECO:0000313" key="3">
    <source>
        <dbReference type="EMBL" id="CAE8715500.1"/>
    </source>
</evidence>
<dbReference type="SUPFAM" id="SSF103473">
    <property type="entry name" value="MFS general substrate transporter"/>
    <property type="match status" value="1"/>
</dbReference>
<keyword evidence="2" id="KW-1133">Transmembrane helix</keyword>
<evidence type="ECO:0000256" key="2">
    <source>
        <dbReference type="SAM" id="Phobius"/>
    </source>
</evidence>
<keyword evidence="2" id="KW-0812">Transmembrane</keyword>
<dbReference type="AlphaFoldDB" id="A0A813KY07"/>
<evidence type="ECO:0000313" key="4">
    <source>
        <dbReference type="Proteomes" id="UP000626109"/>
    </source>
</evidence>
<comment type="caution">
    <text evidence="3">The sequence shown here is derived from an EMBL/GenBank/DDBJ whole genome shotgun (WGS) entry which is preliminary data.</text>
</comment>
<sequence length="689" mass="73464">MSKSPAMAKSTRSSRTACEADAVVSQELDQESVGSEPLSPVRSEESRRSRMKRLILLHQLSILSISLLTLQPRNELLLQAFGGDTAATSRHIGRGAALVALSDFIISPSAGAFSDFYGRKPLMLLAPGIALPLKLATALMPTPAMLMLDRVLGDSLRTLGGTTMAYACLADLYSGPAYAAALGQLNAASGLGLVLAPLVASAVMGPSGAHPRRAYLVAALLAALHLFVGSFLLEETNMLRALSPSPATAASLASSSSTDTSSMGLASLGDASDRRPTLKPVWTFLRLFTQGSRLRMRAFLLALHCFVEGKVIQDQASMLQLSNGWGASERSRWTSSLGLAILVGGQCSGYLLRWVGEHNFTSACHLTSFLAFMSFRRSSFWWGLILLVLGQQRRLISSSWVVKEASDTLGIGKGEVIGWIASLRGVAEAISAMLFAGALRAATSRGTPVNAFLLPAGLVALAEFQRSRIALHDDGEELRRQTSLQGISSLDDGRRISAACPGVVRLRIPPRSPREPLGLGLDLLDACVPQVCTVARGSFVDTYNATVSDEKRLKVGDFLIEINGISGEALIMADLLQSEGNTALEVAVQRPQEFSVSVSAHGAVQSEAGADSIASLPSGLSLYIEKLQAAELLFQGFNVKVDASSPDLRQHDRIVAVNKVRGKSEQLREAFSSAVLRKEPFNLSILRPV</sequence>
<dbReference type="Pfam" id="PF07690">
    <property type="entry name" value="MFS_1"/>
    <property type="match status" value="1"/>
</dbReference>
<reference evidence="3" key="1">
    <citation type="submission" date="2021-02" db="EMBL/GenBank/DDBJ databases">
        <authorList>
            <person name="Dougan E. K."/>
            <person name="Rhodes N."/>
            <person name="Thang M."/>
            <person name="Chan C."/>
        </authorList>
    </citation>
    <scope>NUCLEOTIDE SEQUENCE</scope>
</reference>
<dbReference type="InterPro" id="IPR036259">
    <property type="entry name" value="MFS_trans_sf"/>
</dbReference>
<keyword evidence="2" id="KW-0472">Membrane</keyword>
<dbReference type="Proteomes" id="UP000626109">
    <property type="component" value="Unassembled WGS sequence"/>
</dbReference>
<name>A0A813KY07_POLGL</name>
<gene>
    <name evidence="3" type="ORF">PGLA2088_LOCUS38577</name>
</gene>
<protein>
    <submittedName>
        <fullName evidence="3">Uncharacterized protein</fullName>
    </submittedName>
</protein>
<feature type="transmembrane region" description="Helical" evidence="2">
    <location>
        <begin position="122"/>
        <end position="144"/>
    </location>
</feature>
<evidence type="ECO:0000256" key="1">
    <source>
        <dbReference type="SAM" id="MobiDB-lite"/>
    </source>
</evidence>
<accession>A0A813KY07</accession>
<dbReference type="Gene3D" id="1.20.1250.20">
    <property type="entry name" value="MFS general substrate transporter like domains"/>
    <property type="match status" value="1"/>
</dbReference>
<feature type="region of interest" description="Disordered" evidence="1">
    <location>
        <begin position="1"/>
        <end position="45"/>
    </location>
</feature>
<dbReference type="GO" id="GO:0022857">
    <property type="term" value="F:transmembrane transporter activity"/>
    <property type="evidence" value="ECO:0007669"/>
    <property type="project" value="InterPro"/>
</dbReference>
<dbReference type="EMBL" id="CAJNNW010032802">
    <property type="protein sequence ID" value="CAE8715500.1"/>
    <property type="molecule type" value="Genomic_DNA"/>
</dbReference>
<proteinExistence type="predicted"/>